<gene>
    <name evidence="6" type="ORF">AGERDE_LOCUS8293</name>
</gene>
<keyword evidence="3 5" id="KW-1133">Transmembrane helix</keyword>
<evidence type="ECO:0000256" key="1">
    <source>
        <dbReference type="ARBA" id="ARBA00004141"/>
    </source>
</evidence>
<dbReference type="AlphaFoldDB" id="A0A9N9G8E7"/>
<feature type="transmembrane region" description="Helical" evidence="5">
    <location>
        <begin position="63"/>
        <end position="83"/>
    </location>
</feature>
<dbReference type="EMBL" id="CAJVPL010001717">
    <property type="protein sequence ID" value="CAG8584518.1"/>
    <property type="molecule type" value="Genomic_DNA"/>
</dbReference>
<dbReference type="PANTHER" id="PTHR10687:SF2">
    <property type="entry name" value="SECRETORY CARRIER-ASSOCIATED MEMBRANE PROTEIN"/>
    <property type="match status" value="1"/>
</dbReference>
<accession>A0A9N9G8E7</accession>
<feature type="transmembrane region" description="Helical" evidence="5">
    <location>
        <begin position="103"/>
        <end position="124"/>
    </location>
</feature>
<dbReference type="GO" id="GO:0032588">
    <property type="term" value="C:trans-Golgi network membrane"/>
    <property type="evidence" value="ECO:0007669"/>
    <property type="project" value="TreeGrafter"/>
</dbReference>
<keyword evidence="2 5" id="KW-0812">Transmembrane</keyword>
<evidence type="ECO:0000256" key="3">
    <source>
        <dbReference type="ARBA" id="ARBA00022989"/>
    </source>
</evidence>
<name>A0A9N9G8E7_9GLOM</name>
<feature type="transmembrane region" description="Helical" evidence="5">
    <location>
        <begin position="144"/>
        <end position="167"/>
    </location>
</feature>
<dbReference type="OrthoDB" id="242866at2759"/>
<organism evidence="6 7">
    <name type="scientific">Ambispora gerdemannii</name>
    <dbReference type="NCBI Taxonomy" id="144530"/>
    <lineage>
        <taxon>Eukaryota</taxon>
        <taxon>Fungi</taxon>
        <taxon>Fungi incertae sedis</taxon>
        <taxon>Mucoromycota</taxon>
        <taxon>Glomeromycotina</taxon>
        <taxon>Glomeromycetes</taxon>
        <taxon>Archaeosporales</taxon>
        <taxon>Ambisporaceae</taxon>
        <taxon>Ambispora</taxon>
    </lineage>
</organism>
<dbReference type="Proteomes" id="UP000789831">
    <property type="component" value="Unassembled WGS sequence"/>
</dbReference>
<proteinExistence type="predicted"/>
<comment type="caution">
    <text evidence="6">The sequence shown here is derived from an EMBL/GenBank/DDBJ whole genome shotgun (WGS) entry which is preliminary data.</text>
</comment>
<evidence type="ECO:0000313" key="6">
    <source>
        <dbReference type="EMBL" id="CAG8584518.1"/>
    </source>
</evidence>
<sequence length="186" mass="20591">MTEKNWPSFKPLIHHDIDAAIDGPHERALVHRSYNLWKFYALTLVANLVAVIGLATTGLWGSMVIGILLAVLYLLILPVVDFLGRHWNLYNGFRSQSPMSIRLFFLAQALFIFFDFFIGIGLFAGGGGGIIAMTRCFQNSKYVAGVLSAICVVFVFTLAGFNVVLFIEVYKAFKGRGWPLLPGGKS</sequence>
<evidence type="ECO:0000256" key="4">
    <source>
        <dbReference type="ARBA" id="ARBA00023136"/>
    </source>
</evidence>
<keyword evidence="7" id="KW-1185">Reference proteome</keyword>
<dbReference type="GO" id="GO:0015031">
    <property type="term" value="P:protein transport"/>
    <property type="evidence" value="ECO:0007669"/>
    <property type="project" value="InterPro"/>
</dbReference>
<protein>
    <submittedName>
        <fullName evidence="6">4392_t:CDS:1</fullName>
    </submittedName>
</protein>
<dbReference type="PANTHER" id="PTHR10687">
    <property type="entry name" value="SECRETORY CARRIER-ASSOCIATED MEMBRANE PROTEIN SCAMP"/>
    <property type="match status" value="1"/>
</dbReference>
<dbReference type="InterPro" id="IPR007273">
    <property type="entry name" value="SCAMP"/>
</dbReference>
<feature type="transmembrane region" description="Helical" evidence="5">
    <location>
        <begin position="39"/>
        <end position="57"/>
    </location>
</feature>
<keyword evidence="4 5" id="KW-0472">Membrane</keyword>
<dbReference type="GO" id="GO:0055038">
    <property type="term" value="C:recycling endosome membrane"/>
    <property type="evidence" value="ECO:0007669"/>
    <property type="project" value="TreeGrafter"/>
</dbReference>
<evidence type="ECO:0000256" key="5">
    <source>
        <dbReference type="SAM" id="Phobius"/>
    </source>
</evidence>
<comment type="subcellular location">
    <subcellularLocation>
        <location evidence="1">Membrane</location>
        <topology evidence="1">Multi-pass membrane protein</topology>
    </subcellularLocation>
</comment>
<reference evidence="6" key="1">
    <citation type="submission" date="2021-06" db="EMBL/GenBank/DDBJ databases">
        <authorList>
            <person name="Kallberg Y."/>
            <person name="Tangrot J."/>
            <person name="Rosling A."/>
        </authorList>
    </citation>
    <scope>NUCLEOTIDE SEQUENCE</scope>
    <source>
        <strain evidence="6">MT106</strain>
    </source>
</reference>
<evidence type="ECO:0000313" key="7">
    <source>
        <dbReference type="Proteomes" id="UP000789831"/>
    </source>
</evidence>
<evidence type="ECO:0000256" key="2">
    <source>
        <dbReference type="ARBA" id="ARBA00022692"/>
    </source>
</evidence>
<dbReference type="Pfam" id="PF04144">
    <property type="entry name" value="SCAMP"/>
    <property type="match status" value="1"/>
</dbReference>